<dbReference type="EMBL" id="JACOFX010000019">
    <property type="protein sequence ID" value="MBC3910771.1"/>
    <property type="molecule type" value="Genomic_DNA"/>
</dbReference>
<evidence type="ECO:0000313" key="1">
    <source>
        <dbReference type="EMBL" id="MBC3910771.1"/>
    </source>
</evidence>
<dbReference type="Proteomes" id="UP000646911">
    <property type="component" value="Unassembled WGS sequence"/>
</dbReference>
<protein>
    <recommendedName>
        <fullName evidence="3">Transcriptional regulator</fullName>
    </recommendedName>
</protein>
<evidence type="ECO:0000313" key="2">
    <source>
        <dbReference type="Proteomes" id="UP000646911"/>
    </source>
</evidence>
<name>A0ABR6ZHD7_9BURK</name>
<keyword evidence="2" id="KW-1185">Reference proteome</keyword>
<sequence length="257" mass="28908">MKSSKPVPEKVKKVTARRKSPAKEVVVDEVFPELMIVGTNIAKNKSYYLAQKALIQRVAHGVYIPTDRMADGKAILIRHAIRLASLHFKNATGLCYSSAFTLEAIIPESGPPLVFVAGEYSYGLELGEGDIKLMLVQSLHPPYEMLKTNDEYEFYEDKICSDPIGEFVVKVPRPELLVLHNFERVKEWSEKKIASGHLKKFVAWIVDARYGGSIPAFSANFAELAIKCNRLEEHDHAVTALLAEGYPMSERYLRKIV</sequence>
<evidence type="ECO:0008006" key="3">
    <source>
        <dbReference type="Google" id="ProtNLM"/>
    </source>
</evidence>
<proteinExistence type="predicted"/>
<gene>
    <name evidence="1" type="ORF">H8L47_24685</name>
</gene>
<comment type="caution">
    <text evidence="1">The sequence shown here is derived from an EMBL/GenBank/DDBJ whole genome shotgun (WGS) entry which is preliminary data.</text>
</comment>
<reference evidence="1 2" key="1">
    <citation type="submission" date="2020-08" db="EMBL/GenBank/DDBJ databases">
        <title>Novel species isolated from subtropical streams in China.</title>
        <authorList>
            <person name="Lu H."/>
        </authorList>
    </citation>
    <scope>NUCLEOTIDE SEQUENCE [LARGE SCALE GENOMIC DNA]</scope>
    <source>
        <strain evidence="1 2">NL8W</strain>
    </source>
</reference>
<accession>A0ABR6ZHD7</accession>
<organism evidence="1 2">
    <name type="scientific">Undibacterium umbellatum</name>
    <dbReference type="NCBI Taxonomy" id="2762300"/>
    <lineage>
        <taxon>Bacteria</taxon>
        <taxon>Pseudomonadati</taxon>
        <taxon>Pseudomonadota</taxon>
        <taxon>Betaproteobacteria</taxon>
        <taxon>Burkholderiales</taxon>
        <taxon>Oxalobacteraceae</taxon>
        <taxon>Undibacterium</taxon>
    </lineage>
</organism>
<dbReference type="RefSeq" id="WP_186956345.1">
    <property type="nucleotide sequence ID" value="NZ_JACOFX010000019.1"/>
</dbReference>